<dbReference type="PROSITE" id="PS01124">
    <property type="entry name" value="HTH_ARAC_FAMILY_2"/>
    <property type="match status" value="1"/>
</dbReference>
<name>A0ABU0FLX8_9HYPH</name>
<keyword evidence="5" id="KW-0812">Transmembrane</keyword>
<protein>
    <submittedName>
        <fullName evidence="7">AraC-like DNA-binding protein</fullName>
    </submittedName>
</protein>
<keyword evidence="1" id="KW-0805">Transcription regulation</keyword>
<proteinExistence type="predicted"/>
<feature type="domain" description="HTH araC/xylS-type" evidence="6">
    <location>
        <begin position="241"/>
        <end position="342"/>
    </location>
</feature>
<dbReference type="InterPro" id="IPR018060">
    <property type="entry name" value="HTH_AraC"/>
</dbReference>
<gene>
    <name evidence="7" type="ORF">J3R73_005164</name>
</gene>
<feature type="compositionally biased region" description="Low complexity" evidence="4">
    <location>
        <begin position="347"/>
        <end position="359"/>
    </location>
</feature>
<dbReference type="PANTHER" id="PTHR43280:SF29">
    <property type="entry name" value="ARAC-FAMILY TRANSCRIPTIONAL REGULATOR"/>
    <property type="match status" value="1"/>
</dbReference>
<evidence type="ECO:0000313" key="7">
    <source>
        <dbReference type="EMBL" id="MDQ0395372.1"/>
    </source>
</evidence>
<evidence type="ECO:0000313" key="8">
    <source>
        <dbReference type="Proteomes" id="UP001237448"/>
    </source>
</evidence>
<evidence type="ECO:0000256" key="5">
    <source>
        <dbReference type="SAM" id="Phobius"/>
    </source>
</evidence>
<feature type="region of interest" description="Disordered" evidence="4">
    <location>
        <begin position="337"/>
        <end position="359"/>
    </location>
</feature>
<feature type="transmembrane region" description="Helical" evidence="5">
    <location>
        <begin position="6"/>
        <end position="22"/>
    </location>
</feature>
<reference evidence="7 8" key="1">
    <citation type="submission" date="2023-07" db="EMBL/GenBank/DDBJ databases">
        <title>Genomic Encyclopedia of Type Strains, Phase IV (KMG-IV): sequencing the most valuable type-strain genomes for metagenomic binning, comparative biology and taxonomic classification.</title>
        <authorList>
            <person name="Goeker M."/>
        </authorList>
    </citation>
    <scope>NUCLEOTIDE SEQUENCE [LARGE SCALE GENOMIC DNA]</scope>
    <source>
        <strain evidence="7 8">DSM 5896</strain>
    </source>
</reference>
<keyword evidence="5" id="KW-1133">Transmembrane helix</keyword>
<sequence>MPSIPLPFVISLVLCLVLLRMMRQEKRKLGLFPLLVATFAVQAALSGLNWNAGWYPARFIQPVVAAVLPALSFAAFDQLRRNTPAKPSSLLPHLAPATLVAVLVAFWRAPVDIALFAIYLGYGLALLRVARQGPVALSAVRITDEWTAHKALVAMAVLFVTTAFIDAAISLDFFLGDGRQARTLLTVASVLWLAVAGYAATVADDARPGNEADTPEENFVPSPSGPPPAPSSIEDDAAIADRIDILMREQHLYRDPDLTLERLARRAGIPGRRISGALNRIHGRNISQIVNEYRVGEAKRRLISTRDPVTAIMLEAGFGTKSNFNREFLRVTGMTPSSYRRAGGETAAAPDAPTQAPAA</sequence>
<keyword evidence="3" id="KW-0804">Transcription</keyword>
<organism evidence="7 8">
    <name type="scientific">Labrys monachus</name>
    <dbReference type="NCBI Taxonomy" id="217067"/>
    <lineage>
        <taxon>Bacteria</taxon>
        <taxon>Pseudomonadati</taxon>
        <taxon>Pseudomonadota</taxon>
        <taxon>Alphaproteobacteria</taxon>
        <taxon>Hyphomicrobiales</taxon>
        <taxon>Xanthobacteraceae</taxon>
        <taxon>Labrys</taxon>
    </lineage>
</organism>
<keyword evidence="8" id="KW-1185">Reference proteome</keyword>
<dbReference type="RefSeq" id="WP_307434004.1">
    <property type="nucleotide sequence ID" value="NZ_JAUSVK010000001.1"/>
</dbReference>
<feature type="transmembrane region" description="Helical" evidence="5">
    <location>
        <begin position="181"/>
        <end position="200"/>
    </location>
</feature>
<feature type="transmembrane region" description="Helical" evidence="5">
    <location>
        <begin position="151"/>
        <end position="175"/>
    </location>
</feature>
<feature type="region of interest" description="Disordered" evidence="4">
    <location>
        <begin position="206"/>
        <end position="232"/>
    </location>
</feature>
<keyword evidence="2" id="KW-0238">DNA-binding</keyword>
<comment type="caution">
    <text evidence="7">The sequence shown here is derived from an EMBL/GenBank/DDBJ whole genome shotgun (WGS) entry which is preliminary data.</text>
</comment>
<keyword evidence="5" id="KW-0472">Membrane</keyword>
<dbReference type="Pfam" id="PF12833">
    <property type="entry name" value="HTH_18"/>
    <property type="match status" value="1"/>
</dbReference>
<evidence type="ECO:0000256" key="4">
    <source>
        <dbReference type="SAM" id="MobiDB-lite"/>
    </source>
</evidence>
<evidence type="ECO:0000256" key="2">
    <source>
        <dbReference type="ARBA" id="ARBA00023125"/>
    </source>
</evidence>
<accession>A0ABU0FLX8</accession>
<evidence type="ECO:0000256" key="1">
    <source>
        <dbReference type="ARBA" id="ARBA00023015"/>
    </source>
</evidence>
<dbReference type="SUPFAM" id="SSF46689">
    <property type="entry name" value="Homeodomain-like"/>
    <property type="match status" value="1"/>
</dbReference>
<dbReference type="InterPro" id="IPR009057">
    <property type="entry name" value="Homeodomain-like_sf"/>
</dbReference>
<dbReference type="PANTHER" id="PTHR43280">
    <property type="entry name" value="ARAC-FAMILY TRANSCRIPTIONAL REGULATOR"/>
    <property type="match status" value="1"/>
</dbReference>
<dbReference type="SMART" id="SM00342">
    <property type="entry name" value="HTH_ARAC"/>
    <property type="match status" value="1"/>
</dbReference>
<dbReference type="Gene3D" id="1.10.10.60">
    <property type="entry name" value="Homeodomain-like"/>
    <property type="match status" value="1"/>
</dbReference>
<evidence type="ECO:0000256" key="3">
    <source>
        <dbReference type="ARBA" id="ARBA00023163"/>
    </source>
</evidence>
<feature type="transmembrane region" description="Helical" evidence="5">
    <location>
        <begin position="59"/>
        <end position="76"/>
    </location>
</feature>
<feature type="transmembrane region" description="Helical" evidence="5">
    <location>
        <begin position="113"/>
        <end position="130"/>
    </location>
</feature>
<dbReference type="EMBL" id="JAUSVK010000001">
    <property type="protein sequence ID" value="MDQ0395372.1"/>
    <property type="molecule type" value="Genomic_DNA"/>
</dbReference>
<dbReference type="Proteomes" id="UP001237448">
    <property type="component" value="Unassembled WGS sequence"/>
</dbReference>
<evidence type="ECO:0000259" key="6">
    <source>
        <dbReference type="PROSITE" id="PS01124"/>
    </source>
</evidence>
<feature type="transmembrane region" description="Helical" evidence="5">
    <location>
        <begin position="29"/>
        <end position="47"/>
    </location>
</feature>
<feature type="transmembrane region" description="Helical" evidence="5">
    <location>
        <begin position="88"/>
        <end position="107"/>
    </location>
</feature>